<dbReference type="Pfam" id="PF13229">
    <property type="entry name" value="Beta_helix"/>
    <property type="match status" value="1"/>
</dbReference>
<accession>A0A917DMF7</accession>
<dbReference type="SMART" id="SM00710">
    <property type="entry name" value="PbH1"/>
    <property type="match status" value="6"/>
</dbReference>
<dbReference type="InterPro" id="IPR039448">
    <property type="entry name" value="Beta_helix"/>
</dbReference>
<feature type="signal peptide" evidence="3">
    <location>
        <begin position="1"/>
        <end position="27"/>
    </location>
</feature>
<sequence length="942" mass="100703">MKGRLCSKSVIRLIILSLLWSSIPAGTGFTPVYALGPNDPLQAYALNEGQGSTTIDSVSGNSHAISGTPAWVTGYTGQALAFNGLNSSVVMDDFDKQSFTLMAWIKPASYSNSHTIIGQGIAGGQNNLFNWWVSGDSMFFLMSDSSGNSYGLWPLQSPAGSIPQDVWSHVAVSRDGSTYHMYVNGVWVSSKTTYASITQSSNPNPLRIGAVNNSSGQATEVFNGILDDVRIYPQALSSQTILNIKLGLDVSPTTYYVDSVGGSDSNSGTSVSSPWKTLAKVNATTFQAGDKILFKAGSSWTGQLWPKGSGSSGYPVVVDRYGSGAKPLINGAGLYTETVRLFNQQHWEINNLSITNEGAQRASRRAVWIEAQNIGTASHIYLKNLDIRNVNGLTEVQDLESGGIIVRVTGYAAPTKFDDVLIQDNTFTDVDSTGIFIRSDWRNRATRTDGSGPWLGMTRVVVRGNSLNRTGGDAIIICESAAPLIEYNVAANSYYDSVGYHAGIWAINSDNALFQYNEAYLTRTVLDGMGFDLDELCGSCIMQHNYSHDNEGGFMLLVGQRGPGTGYDQNGIVRYNISENDNYALFQYVGRLQNYHIYNNTFYTAPGMNVRFAMAPDISNFPQGSILVTNNIIYNQGSNMTYYCGGASCVYDYNVFYGNHDASEPADPHKLTSDPLLTAPGTGGIGRSTTGGYKLAAGSPAIGSGKLISGNGGSDYWGNAVSATSSPNRGAYNGPGITGSYAAIPGRSITVDGILDTLSSTPGIDLESEGQFLITGYGGPNDLSGKLWVTWDSLRLYLSAKIKDDTFSQSASGSMTWQGDGIQFGVTPGAPGVSSAWYEYGMSLTVSGPELYRWSSIGMSAGLVSNRQLAISRNETAKETIYELGLPWSELSPVTSSSGLFSLSLLVNENDGAGRRGWVEWGGGIGGTKDNGAFKAVRLTGP</sequence>
<dbReference type="InterPro" id="IPR011050">
    <property type="entry name" value="Pectin_lyase_fold/virulence"/>
</dbReference>
<feature type="domain" description="LamG-like jellyroll fold" evidence="4">
    <location>
        <begin position="97"/>
        <end position="239"/>
    </location>
</feature>
<dbReference type="RefSeq" id="WP_188988999.1">
    <property type="nucleotide sequence ID" value="NZ_BMHP01000001.1"/>
</dbReference>
<protein>
    <recommendedName>
        <fullName evidence="4">LamG-like jellyroll fold domain-containing protein</fullName>
    </recommendedName>
</protein>
<dbReference type="InterPro" id="IPR012334">
    <property type="entry name" value="Pectin_lyas_fold"/>
</dbReference>
<dbReference type="InterPro" id="IPR006626">
    <property type="entry name" value="PbH1"/>
</dbReference>
<dbReference type="EMBL" id="BMHP01000001">
    <property type="protein sequence ID" value="GGD51406.1"/>
    <property type="molecule type" value="Genomic_DNA"/>
</dbReference>
<dbReference type="Gene3D" id="2.60.120.200">
    <property type="match status" value="1"/>
</dbReference>
<evidence type="ECO:0000256" key="1">
    <source>
        <dbReference type="ARBA" id="ARBA00022729"/>
    </source>
</evidence>
<dbReference type="SUPFAM" id="SSF51126">
    <property type="entry name" value="Pectin lyase-like"/>
    <property type="match status" value="2"/>
</dbReference>
<dbReference type="Gene3D" id="2.60.40.1190">
    <property type="match status" value="1"/>
</dbReference>
<evidence type="ECO:0000256" key="2">
    <source>
        <dbReference type="ARBA" id="ARBA00023157"/>
    </source>
</evidence>
<dbReference type="SUPFAM" id="SSF49344">
    <property type="entry name" value="CBD9-like"/>
    <property type="match status" value="1"/>
</dbReference>
<reference evidence="5" key="2">
    <citation type="submission" date="2020-09" db="EMBL/GenBank/DDBJ databases">
        <authorList>
            <person name="Sun Q."/>
            <person name="Zhou Y."/>
        </authorList>
    </citation>
    <scope>NUCLEOTIDE SEQUENCE</scope>
    <source>
        <strain evidence="5">CGMCC 1.15178</strain>
    </source>
</reference>
<dbReference type="Proteomes" id="UP000612456">
    <property type="component" value="Unassembled WGS sequence"/>
</dbReference>
<gene>
    <name evidence="5" type="ORF">GCM10010911_06160</name>
</gene>
<dbReference type="SUPFAM" id="SSF49899">
    <property type="entry name" value="Concanavalin A-like lectins/glucanases"/>
    <property type="match status" value="1"/>
</dbReference>
<evidence type="ECO:0000256" key="3">
    <source>
        <dbReference type="SAM" id="SignalP"/>
    </source>
</evidence>
<keyword evidence="2" id="KW-1015">Disulfide bond</keyword>
<evidence type="ECO:0000313" key="6">
    <source>
        <dbReference type="Proteomes" id="UP000612456"/>
    </source>
</evidence>
<dbReference type="SMART" id="SM00560">
    <property type="entry name" value="LamGL"/>
    <property type="match status" value="1"/>
</dbReference>
<feature type="chain" id="PRO_5037801110" description="LamG-like jellyroll fold domain-containing protein" evidence="3">
    <location>
        <begin position="28"/>
        <end position="942"/>
    </location>
</feature>
<evidence type="ECO:0000313" key="5">
    <source>
        <dbReference type="EMBL" id="GGD51406.1"/>
    </source>
</evidence>
<dbReference type="AlphaFoldDB" id="A0A917DMF7"/>
<evidence type="ECO:0000259" key="4">
    <source>
        <dbReference type="SMART" id="SM00560"/>
    </source>
</evidence>
<reference evidence="5" key="1">
    <citation type="journal article" date="2014" name="Int. J. Syst. Evol. Microbiol.">
        <title>Complete genome sequence of Corynebacterium casei LMG S-19264T (=DSM 44701T), isolated from a smear-ripened cheese.</title>
        <authorList>
            <consortium name="US DOE Joint Genome Institute (JGI-PGF)"/>
            <person name="Walter F."/>
            <person name="Albersmeier A."/>
            <person name="Kalinowski J."/>
            <person name="Ruckert C."/>
        </authorList>
    </citation>
    <scope>NUCLEOTIDE SEQUENCE</scope>
    <source>
        <strain evidence="5">CGMCC 1.15178</strain>
    </source>
</reference>
<dbReference type="InterPro" id="IPR013320">
    <property type="entry name" value="ConA-like_dom_sf"/>
</dbReference>
<name>A0A917DMF7_9BACL</name>
<keyword evidence="1 3" id="KW-0732">Signal</keyword>
<dbReference type="Pfam" id="PF13385">
    <property type="entry name" value="Laminin_G_3"/>
    <property type="match status" value="1"/>
</dbReference>
<proteinExistence type="predicted"/>
<keyword evidence="6" id="KW-1185">Reference proteome</keyword>
<dbReference type="InterPro" id="IPR006558">
    <property type="entry name" value="LamG-like"/>
</dbReference>
<comment type="caution">
    <text evidence="5">The sequence shown here is derived from an EMBL/GenBank/DDBJ whole genome shotgun (WGS) entry which is preliminary data.</text>
</comment>
<dbReference type="CDD" id="cd09621">
    <property type="entry name" value="CBM9_like_5"/>
    <property type="match status" value="1"/>
</dbReference>
<organism evidence="5 6">
    <name type="scientific">Paenibacillus nasutitermitis</name>
    <dbReference type="NCBI Taxonomy" id="1652958"/>
    <lineage>
        <taxon>Bacteria</taxon>
        <taxon>Bacillati</taxon>
        <taxon>Bacillota</taxon>
        <taxon>Bacilli</taxon>
        <taxon>Bacillales</taxon>
        <taxon>Paenibacillaceae</taxon>
        <taxon>Paenibacillus</taxon>
    </lineage>
</organism>
<dbReference type="Gene3D" id="2.160.20.10">
    <property type="entry name" value="Single-stranded right-handed beta-helix, Pectin lyase-like"/>
    <property type="match status" value="1"/>
</dbReference>